<gene>
    <name evidence="2" type="ORF">COLO4_02346</name>
</gene>
<evidence type="ECO:0000256" key="1">
    <source>
        <dbReference type="SAM" id="MobiDB-lite"/>
    </source>
</evidence>
<feature type="region of interest" description="Disordered" evidence="1">
    <location>
        <begin position="1"/>
        <end position="25"/>
    </location>
</feature>
<evidence type="ECO:0000313" key="3">
    <source>
        <dbReference type="Proteomes" id="UP000187203"/>
    </source>
</evidence>
<name>A0A1R3L159_9ROSI</name>
<accession>A0A1R3L159</accession>
<keyword evidence="3" id="KW-1185">Reference proteome</keyword>
<dbReference type="EMBL" id="AWUE01005259">
    <property type="protein sequence ID" value="OMP13061.1"/>
    <property type="molecule type" value="Genomic_DNA"/>
</dbReference>
<evidence type="ECO:0000313" key="2">
    <source>
        <dbReference type="EMBL" id="OMP13061.1"/>
    </source>
</evidence>
<reference evidence="3" key="1">
    <citation type="submission" date="2013-09" db="EMBL/GenBank/DDBJ databases">
        <title>Corchorus olitorius genome sequencing.</title>
        <authorList>
            <person name="Alam M."/>
            <person name="Haque M.S."/>
            <person name="Islam M.S."/>
            <person name="Emdad E.M."/>
            <person name="Islam M.M."/>
            <person name="Ahmed B."/>
            <person name="Halim A."/>
            <person name="Hossen Q.M.M."/>
            <person name="Hossain M.Z."/>
            <person name="Ahmed R."/>
            <person name="Khan M.M."/>
            <person name="Islam R."/>
            <person name="Rashid M.M."/>
            <person name="Khan S.A."/>
            <person name="Rahman M.S."/>
            <person name="Alam M."/>
            <person name="Yahiya A.S."/>
            <person name="Khan M.S."/>
            <person name="Azam M.S."/>
            <person name="Haque T."/>
            <person name="Lashkar M.Z.H."/>
            <person name="Akhand A.I."/>
            <person name="Morshed G."/>
            <person name="Roy S."/>
            <person name="Uddin K.S."/>
            <person name="Rabeya T."/>
            <person name="Hossain A.S."/>
            <person name="Chowdhury A."/>
            <person name="Snigdha A.R."/>
            <person name="Mortoza M.S."/>
            <person name="Matin S.A."/>
            <person name="Hoque S.M.E."/>
            <person name="Islam M.K."/>
            <person name="Roy D.K."/>
            <person name="Haider R."/>
            <person name="Moosa M.M."/>
            <person name="Elias S.M."/>
            <person name="Hasan A.M."/>
            <person name="Jahan S."/>
            <person name="Shafiuddin M."/>
            <person name="Mahmood N."/>
            <person name="Shommy N.S."/>
        </authorList>
    </citation>
    <scope>NUCLEOTIDE SEQUENCE [LARGE SCALE GENOMIC DNA]</scope>
    <source>
        <strain evidence="3">cv. O-4</strain>
    </source>
</reference>
<comment type="caution">
    <text evidence="2">The sequence shown here is derived from an EMBL/GenBank/DDBJ whole genome shotgun (WGS) entry which is preliminary data.</text>
</comment>
<dbReference type="AlphaFoldDB" id="A0A1R3L159"/>
<dbReference type="Proteomes" id="UP000187203">
    <property type="component" value="Unassembled WGS sequence"/>
</dbReference>
<organism evidence="2 3">
    <name type="scientific">Corchorus olitorius</name>
    <dbReference type="NCBI Taxonomy" id="93759"/>
    <lineage>
        <taxon>Eukaryota</taxon>
        <taxon>Viridiplantae</taxon>
        <taxon>Streptophyta</taxon>
        <taxon>Embryophyta</taxon>
        <taxon>Tracheophyta</taxon>
        <taxon>Spermatophyta</taxon>
        <taxon>Magnoliopsida</taxon>
        <taxon>eudicotyledons</taxon>
        <taxon>Gunneridae</taxon>
        <taxon>Pentapetalae</taxon>
        <taxon>rosids</taxon>
        <taxon>malvids</taxon>
        <taxon>Malvales</taxon>
        <taxon>Malvaceae</taxon>
        <taxon>Grewioideae</taxon>
        <taxon>Apeibeae</taxon>
        <taxon>Corchorus</taxon>
    </lineage>
</organism>
<sequence length="81" mass="9051">MKLKRRENATATDQQTPKSPSSLYRETSSAFSVILLPARRGPEPRQSDPDGLPVLSVLARQCVAAQYRRQKTCFAPFVMSL</sequence>
<feature type="compositionally biased region" description="Polar residues" evidence="1">
    <location>
        <begin position="9"/>
        <end position="25"/>
    </location>
</feature>
<proteinExistence type="predicted"/>
<protein>
    <submittedName>
        <fullName evidence="2">Retinoblastoma protein (IC)</fullName>
    </submittedName>
</protein>